<dbReference type="InterPro" id="IPR010027">
    <property type="entry name" value="Tail_assembly_G"/>
</dbReference>
<dbReference type="RefSeq" id="WP_198812866.1">
    <property type="nucleotide sequence ID" value="NZ_JAEKCB010000001.1"/>
</dbReference>
<gene>
    <name evidence="3" type="ORF">JFQ69_00390</name>
</gene>
<dbReference type="NCBIfam" id="TIGR01674">
    <property type="entry name" value="phage_lambda_G"/>
    <property type="match status" value="1"/>
</dbReference>
<evidence type="ECO:0000256" key="1">
    <source>
        <dbReference type="SAM" id="MobiDB-lite"/>
    </source>
</evidence>
<feature type="region of interest" description="Disordered" evidence="1">
    <location>
        <begin position="107"/>
        <end position="132"/>
    </location>
</feature>
<comment type="caution">
    <text evidence="3">The sequence shown here is derived from an EMBL/GenBank/DDBJ whole genome shotgun (WGS) entry which is preliminary data.</text>
</comment>
<evidence type="ECO:0000313" key="4">
    <source>
        <dbReference type="Proteomes" id="UP000619976"/>
    </source>
</evidence>
<feature type="domain" description="Tail assembly protein G" evidence="2">
    <location>
        <begin position="1"/>
        <end position="115"/>
    </location>
</feature>
<dbReference type="Pfam" id="PF06894">
    <property type="entry name" value="Phage_TAC_2"/>
    <property type="match status" value="1"/>
</dbReference>
<protein>
    <submittedName>
        <fullName evidence="3">Phage minor tail protein G</fullName>
    </submittedName>
</protein>
<keyword evidence="4" id="KW-1185">Reference proteome</keyword>
<reference evidence="3 4" key="1">
    <citation type="submission" date="2020-12" db="EMBL/GenBank/DDBJ databases">
        <title>Enhanced detection system for hospital associated transmission using whole genome sequencing surveillance.</title>
        <authorList>
            <person name="Harrison L.H."/>
            <person name="Van Tyne D."/>
            <person name="Marsh J.W."/>
            <person name="Griffith M.P."/>
            <person name="Snyder D.J."/>
            <person name="Cooper V.S."/>
            <person name="Mustapha M."/>
        </authorList>
    </citation>
    <scope>NUCLEOTIDE SEQUENCE [LARGE SCALE GENOMIC DNA]</scope>
    <source>
        <strain evidence="3 4">PR00195</strain>
    </source>
</reference>
<feature type="compositionally biased region" description="Low complexity" evidence="1">
    <location>
        <begin position="108"/>
        <end position="119"/>
    </location>
</feature>
<proteinExistence type="predicted"/>
<dbReference type="Proteomes" id="UP000619976">
    <property type="component" value="Unassembled WGS sequence"/>
</dbReference>
<evidence type="ECO:0000313" key="3">
    <source>
        <dbReference type="EMBL" id="MBJ2116134.1"/>
    </source>
</evidence>
<name>A0ABS0W2H1_9GAMM</name>
<dbReference type="EMBL" id="JAEKCB010000001">
    <property type="protein sequence ID" value="MBJ2116134.1"/>
    <property type="molecule type" value="Genomic_DNA"/>
</dbReference>
<accession>A0ABS0W2H1</accession>
<evidence type="ECO:0000259" key="2">
    <source>
        <dbReference type="Pfam" id="PF06894"/>
    </source>
</evidence>
<organism evidence="3 4">
    <name type="scientific">Proteus penneri</name>
    <dbReference type="NCBI Taxonomy" id="102862"/>
    <lineage>
        <taxon>Bacteria</taxon>
        <taxon>Pseudomonadati</taxon>
        <taxon>Pseudomonadota</taxon>
        <taxon>Gammaproteobacteria</taxon>
        <taxon>Enterobacterales</taxon>
        <taxon>Morganellaceae</taxon>
        <taxon>Proteus</taxon>
    </lineage>
</organism>
<sequence length="132" mass="15080">MFLKQKTLNYGENNIVIHELSALQRVEYFDFLVEQSEHKAPEKNNDDIKRTAFYLRLSVEANAWLVSCSLQQGSQEVNDVYKEVINTWPPSMLESVAKEVLLLSDMLPNNPSSKSSPPEENGEPTSYESLEK</sequence>